<evidence type="ECO:0000256" key="8">
    <source>
        <dbReference type="ARBA" id="ARBA00023186"/>
    </source>
</evidence>
<feature type="compositionally biased region" description="Acidic residues" evidence="11">
    <location>
        <begin position="4119"/>
        <end position="4173"/>
    </location>
</feature>
<dbReference type="FunFam" id="3.40.50.300:FF:000712">
    <property type="entry name" value="Midasin"/>
    <property type="match status" value="1"/>
</dbReference>
<proteinExistence type="inferred from homology"/>
<dbReference type="PROSITE" id="PS00675">
    <property type="entry name" value="SIGMA54_INTERACT_1"/>
    <property type="match status" value="1"/>
</dbReference>
<evidence type="ECO:0000259" key="12">
    <source>
        <dbReference type="PROSITE" id="PS50234"/>
    </source>
</evidence>
<feature type="compositionally biased region" description="Basic and acidic residues" evidence="11">
    <location>
        <begin position="4247"/>
        <end position="4264"/>
    </location>
</feature>
<dbReference type="PIRSF" id="PIRSF010340">
    <property type="entry name" value="Midasin"/>
    <property type="match status" value="1"/>
</dbReference>
<dbReference type="InterPro" id="IPR011704">
    <property type="entry name" value="ATPase_dyneun-rel_AAA"/>
</dbReference>
<evidence type="ECO:0000256" key="3">
    <source>
        <dbReference type="ARBA" id="ARBA00007188"/>
    </source>
</evidence>
<dbReference type="Pfam" id="PF17867">
    <property type="entry name" value="AAA_lid_7"/>
    <property type="match status" value="3"/>
</dbReference>
<dbReference type="InterPro" id="IPR027417">
    <property type="entry name" value="P-loop_NTPase"/>
</dbReference>
<feature type="compositionally biased region" description="Acidic residues" evidence="11">
    <location>
        <begin position="4234"/>
        <end position="4246"/>
    </location>
</feature>
<reference evidence="13" key="1">
    <citation type="journal article" date="2021" name="Open Biol.">
        <title>Shared evolutionary footprints suggest mitochondrial oxidative damage underlies multiple complex I losses in fungi.</title>
        <authorList>
            <person name="Schikora-Tamarit M.A."/>
            <person name="Marcet-Houben M."/>
            <person name="Nosek J."/>
            <person name="Gabaldon T."/>
        </authorList>
    </citation>
    <scope>NUCLEOTIDE SEQUENCE</scope>
    <source>
        <strain evidence="13">CBS6341</strain>
    </source>
</reference>
<dbReference type="GO" id="GO:0005654">
    <property type="term" value="C:nucleoplasm"/>
    <property type="evidence" value="ECO:0007669"/>
    <property type="project" value="UniProtKB-SubCell"/>
</dbReference>
<comment type="caution">
    <text evidence="13">The sequence shown here is derived from an EMBL/GenBank/DDBJ whole genome shotgun (WGS) entry which is preliminary data.</text>
</comment>
<reference evidence="13" key="2">
    <citation type="submission" date="2021-01" db="EMBL/GenBank/DDBJ databases">
        <authorList>
            <person name="Schikora-Tamarit M.A."/>
        </authorList>
    </citation>
    <scope>NUCLEOTIDE SEQUENCE</scope>
    <source>
        <strain evidence="13">CBS6341</strain>
    </source>
</reference>
<dbReference type="CDD" id="cd01460">
    <property type="entry name" value="vWA_midasin"/>
    <property type="match status" value="1"/>
</dbReference>
<gene>
    <name evidence="13" type="ORF">WICMUC_004613</name>
</gene>
<evidence type="ECO:0000256" key="9">
    <source>
        <dbReference type="ARBA" id="ARBA00023242"/>
    </source>
</evidence>
<accession>A0A9P8T9J9</accession>
<evidence type="ECO:0000256" key="4">
    <source>
        <dbReference type="ARBA" id="ARBA00017143"/>
    </source>
</evidence>
<protein>
    <recommendedName>
        <fullName evidence="4 10">Midasin</fullName>
    </recommendedName>
</protein>
<evidence type="ECO:0000313" key="14">
    <source>
        <dbReference type="Proteomes" id="UP000769528"/>
    </source>
</evidence>
<feature type="compositionally biased region" description="Basic and acidic residues" evidence="11">
    <location>
        <begin position="4452"/>
        <end position="4473"/>
    </location>
</feature>
<evidence type="ECO:0000256" key="5">
    <source>
        <dbReference type="ARBA" id="ARBA00022553"/>
    </source>
</evidence>
<dbReference type="SUPFAM" id="SSF53300">
    <property type="entry name" value="vWA-like"/>
    <property type="match status" value="1"/>
</dbReference>
<comment type="subcellular location">
    <subcellularLocation>
        <location evidence="1">Nucleus</location>
        <location evidence="1">Nucleolus</location>
    </subcellularLocation>
    <subcellularLocation>
        <location evidence="2">Nucleus</location>
        <location evidence="2">Nucleoplasm</location>
    </subcellularLocation>
</comment>
<feature type="compositionally biased region" description="Acidic residues" evidence="11">
    <location>
        <begin position="4541"/>
        <end position="4550"/>
    </location>
</feature>
<dbReference type="FunFam" id="3.40.50.300:FF:000582">
    <property type="entry name" value="Midasin"/>
    <property type="match status" value="1"/>
</dbReference>
<evidence type="ECO:0000256" key="10">
    <source>
        <dbReference type="PIRNR" id="PIRNR010340"/>
    </source>
</evidence>
<dbReference type="PROSITE" id="PS50234">
    <property type="entry name" value="VWFA"/>
    <property type="match status" value="1"/>
</dbReference>
<keyword evidence="8 10" id="KW-0143">Chaperone</keyword>
<dbReference type="Proteomes" id="UP000769528">
    <property type="component" value="Unassembled WGS sequence"/>
</dbReference>
<feature type="compositionally biased region" description="Acidic residues" evidence="11">
    <location>
        <begin position="4347"/>
        <end position="4369"/>
    </location>
</feature>
<comment type="similarity">
    <text evidence="3 10">Belongs to the midasin family.</text>
</comment>
<dbReference type="GO" id="GO:0005730">
    <property type="term" value="C:nucleolus"/>
    <property type="evidence" value="ECO:0007669"/>
    <property type="project" value="UniProtKB-SubCell"/>
</dbReference>
<feature type="compositionally biased region" description="Basic and acidic residues" evidence="11">
    <location>
        <begin position="4218"/>
        <end position="4233"/>
    </location>
</feature>
<sequence length="4926" mass="559714">MGDQISLNYTQSLKKFQKFISFYEKKSIPKESLEIDTSKSIKENLVSLSIKSLDSKLTTALLYALDNLYLDFISRWISDTTIELEYSQSKNIQLCINGSIVLSSLGRIISLTPQVSSLVEHFLQQNNIFEQIESKFDIILSTTNQSELKEILLAFNRLLTHDLDRFSKFVSPDTISKILRSSSNNIIKYLSILILSKYLNFSEKATNDTLNNFVGDSSLSDDFENDKNIDYRFLSTIEAKRLSNFDQLKSFKFESDAVKDSLIIIESSSLSKFVVSVCGILVPKVHFDQQLSTSTTFVPTERSISTLRQLAIEVQNSSPVMLVGGAGSGKTFLINELSKYLACDKTLVKIHLGEQTDAKLLLGTYTSGAKPGTFEWRSGVLTTAVTEGRWVLIEDIDKAPTEVLSVLLSLLEKRELTIPSRGEIIKAANGFQLIATIRTSNDLKKKPKTATLPDLIGLRLWKILNVEDPTKEELSKILSSQYPVLERLIPSFITLFDSIQTTYNSKSFLVLNRGSHPRVISSRDLIKFCQRVNIIFQNSGINSSNHLLESSVIDDIFSEAVDCFASAINEFCALEPLIKVIGESLQIASSRIQVFLNKHVPGYEDYEDRIVIGRAHLDKSPSSLYKKKNTGNNTSFARTNHSLRLMEQIGVAVQMTEPVLLVGETGTGKTTVVQQVAKQLNKELTVINVSQQTETGDLLGGYKPVNTKAVAVPIQEDFFKLFHLTFSAKKNEKFEKALIKCFNRSQWKNVIKLWNEAIKLANQVLTKEDEESKVEPTKKKRRLTSHDKKSLLDRWDEMKVTIKNFEVQSQALENSFVFNFIEGSLVKAVRNGDWLLLDEINLASPDTLESISDLLVEATQRSILLSEKGQVESIQAHKDFRIFACMNPATDVGKRDLPLSIRSRFTEIYVHSPDADISDLLQIIDRYVGRFALSDEWVGNDIAQLYLEAKELSESNKIVDGANQKPHFSIRTLTRTLLYVVDIVSIYGLRRSLFEGFSMSFLTLLDKESEQILKPLIEKYTIGRLKNAKSVISQTPPDPSSQYEKYVQFKHYWMRQGPFEVVDQPHYIITPFVEKNMLNLVRATSGKKFPILVQGPTSSGKTSMIKYLADITGNKFVRINNHEHTDLQEYLGTYVSDDTGKLSFKEGVLVEALKKGYWLVLDELNLAPTDVLEALNRLLDDNRELFIPETQEVVHPHPDFMLFATQNPPGLYGGRKVLSRAFRNRFLELHFDDIPQDELEIILRERCQIAPTYAKRIVEVYRQLSVQRQSSRLFEQKNSFATLRDLFRWAMREAVGYEQLAANGYMLLAERVRKSEEKIVVKEVLEKVMKVKLDMDDYYKSLENENLMKIESSVVWTKALRRLAVLIQSSLSNNEPILLVGETGCGKTTVCQLLAEFHEKHLITVNAHQNTETGDLLGAQRPVRNKSELQAKLHDKLITALSKLEIEIKGVLDLDELSQLYDSVDLENLPHDIKKSIQDDRNNMNVVFEWTDGPLIQALKTGQYFLLDEISLADDSVLERLNSVLEPERSLLLAEKGTDDSFITAKDGFQFLATMNPGGDYGKKELSPALRNRFTEIWVPSMEDFDDVTTIVEYKLSKELKSLASTIVKFSESFGKTLGGGNISSGVISLRDILAWVEFVNSSYKNTGSINGSLLHGAAMVFIDALGTNNTAYLAESEERLNKRKLECVLELSNLVGENLSPYYSSSVEVNLTKSSLKAGIFETPVNSSDDLKESFSFKAPTTAANAMRVVRAMQVRKPILLEGSPGVGKTSLVSALAKATGNALTRINLSEQTDLVDLFGSDAPVEGGKTGEFVWRDAPFLRAMKYGEWVLLDEMNLASQSVLEGLNACLDHRGEAYIPELDKSFPRHKNFLVFAAQNPQYQGGGRKGLPKSFVNRFSVVYVDTLSAQDLVMIAHHLHPNIDAEICSKMIQVVSKLEEAVSIKKIWGNNGSPWEFNLRDTLRWLDLYDSEYVTQALSPVDFMNIIITQRFRAKEDRQHARLLINAIFEETPLEDNFFNIGENFVQARKAIVPRSESLQFSSHSSLNHLHSNCDILESSLLALKNNWPVILVGPTNSGKTDLVRYLATVTGSQLVEFSMNSDIDSMDILGGYEQLDLTREITTLLYALESQLKRSLVYYFKHSSDVIESNVHCLQLLKFIKSNRIVIDNYAEFMKRFEHFNSSINQDLDFQELSLKFRAVQEKIKEVNSVRFEWFDGLLVKAVEEGHWLVLDNANLCSPSVLDRLNSLLETNGSLIMNECSLADGHPRVLKPHKNFRLFLTVDPKFGELSRAMRNRGVEIYMDDIDDRSSLFDKKVLSFPELETDGSSSQNGEKTTAVSKYVGCTDSSSFHLSLVLDSMMFSTLDSALPTLLATVTPFITQNHALGLSSTILVSSEFDNSLREKFNDFTSFIKRFSELDVSKRLLDLYTSPGMKIDNLLSNKINFDVYQTLNPIWNIYIKSALEGSSRQSPSELIYFFELVGETFRAITKLSEIETRAIHGKISDLSYIEQGAAVFNGRSIRNSPRLNVFSLLKQVLDFILHSVKNFEISEIISSTSVFESLYGLVTLWISLFDSTRIKDEAKTRVFQKMIRKWSKENTNKIAVEKLNEILNRFDEDLKLNRGQMMSPIWEKFRGNYPQSSETWGDREELIDIMKKLDSISFKQYSDSDDIISQLSNSVLGLYDQISTSATPITSSVFGDLRSSIKNLEALSSQFLIQRSHNFQESFELLFNFVISKNQLFDNDILKLSHYAGLGASALIDFESTVYPRVFETLWKKSSNGYSSRTASLFTNQFLESVLLNIGNYNDFSGDQLDQTVQDSLVFSKLLIRNSSAVVENMLIEHRTIILDWYIKLFSLVSPVNIADILKENFTSESISSIVSASSSIESESFIKVNENFFIPAISFLSNLNGIDELGQAWVLFSIGLIQLYVPDAAYDPAIEEHVLYENFQLKKKLCSAISEAMKSIRTVKFGDDFVYLERYSPAVNEDAIPKKPRVYRSKISIHNLFEEWQSLMSSTLDLSALKILLEASEDSLFPDLENQFDLFQQNTSSFIERLNSKFYHFSDVNDIFKGHIFCLKLGFDLILESQRNLNAQHRISPLWFININEFSHSRSFNRGFDELREFSKTLDVDSSNAEQIMRFLFNLIFSSDQENFAQSEKIQQVFQTLYYRWSLRRARQEQKEAEEGSLFKYNDNSESDEEFKALFPDFEEFLDINDGSITRPTSEILKREYTKFAQDFISFMLDKKGLSTPQLTHEGALVAKNLLQKSSSFIKSSITSSELSAIIVELSDSIDNARLSVKSTDLDFYHGYSPVELKKSVEVVQRLLRAVVDLLVQWPEHATLQTLKRISYEYLYFPVKTPLARLIQKVEQIYTFISEWEKYASSKVSLKSSFDEFTTLIVSWRRLELSTWKSLFDREDAANEASIGEWWFNLFEVIVLPVYTGEQDYDISSIISSLNIFISKSTYGQFLSRLRLLKAFSEYIGLINFNGRINNTLRNIVTYYEQFIPLIDDYIVEGKKKLQKDIEEVILLASWKDVNIDALKQSSRRSHASLYKIVRKYRALLSGAIQPLIENGLSSSNKVITHKIPLAAPRLPYLDLDAVTTECQSIDTWKERPSHLKNLSLLDKNMGVYTARISEKSYPRLLTFAQETLSEMERLKGETPKELKEENKKLVAALKTQKRKLLSDTIRELKRIGLKSHLKEDIHKVQATTGTILSKSQSFYNTKLEGSDKYFFRVIDLLPRLRASISNVAEDVPPADAERALAITEDLVSYMINNRKPLNQIAKFVEKFEGLQKQIELASNSKGSFICKNKVSSKSSQAVFALKLLPQVLEQAIHTAGISSKLGEIDIDTSLFYEIKSKLQEFNEILCSNWNFSEYFDETLESFFQYLEDIISTIETWKGLHNNVSFIGDLIIDWILKLDTVQITPVDSTKASLEIVESKLLSLSRRILVIFQKVTQAQNTAPISSDDDEWFRASQKELSETSQSLYSKSIFKVFEELLSFITSSDFSKEDSVSTRSLIRFSMPFLHNYLKLSFTVLDKLRENYIDLSHSTYVLATSLLNVAKDGFCSPEPPTESKEDENLQDGTGLGDGEGATNNSKDVEDDEDLTENAQEPNKDQNQDENEDDENDDAVDIEGDMAGETENLSDQEKEDDNNDDEDKDELDEEIDDLDDLDPNAVDDKMWDEEAKEENKEKESETMPENSKQDDLQAKEDEDDSGERDTKDQEEDKDKEDENGSDGEEDVAEQEDQVKNEDQTEELDQKVPEQDALDLPDDINLDSDGEEKEEEEENGEAFEDNIGADDNDFSKEEDESDEEQNEGKVEEEGLEEKEGDEEDESEEFEGDNHNDDEIDDNENSNEAEAIEAEEQSDNEDLKEIEKAEENENEDDGGDEKEDGDQMEGIEGADTGSKNNDDIDLETAVEQQSGEQGDGAQADVEEEKEDVGASGTASHQQQSDDKQDADSNDDARNDARESLKQLGDSLKEFHRRHQEIKEKSEKDETAEQKSNERPDEFEHVDGQNTETDTQALGAANKDQVTSINDEMAIDDDEEQDQEVKDESEKHDDALDSDVEELQNHPDEKPEEFDGKTKGGMIGERKKEDVEDEDDEIFKGETHEEMGDDELDNDESAILDPEVVDNDAELRDIDEARDLWRKSELETQELVSNLCEQLRLILEPTLSTKLKGDYKTGKRLNMKRIIPYIASDFRKDKIWLRRTKPSKRQYQIMIAVDDSKSMSESKSVDLAFQSICLVSKALTQLESGELSIVKFGEDTKVVHPFGKQFSSEVGAQIFQRFDFQQTRTNIRKLVSQSLDIFNSARSLGNSDLWQLQIIISDGLCEDHETIQRLVRRAREEKIMLVFVIIDGINSSESIMDMSQVNYIPDVNGNMVLKVDKYLDTFPFEFYVVVHDIAELPKMLSLILRQYFQETASV</sequence>
<dbReference type="CDD" id="cd00009">
    <property type="entry name" value="AAA"/>
    <property type="match status" value="2"/>
</dbReference>
<dbReference type="InterPro" id="IPR048617">
    <property type="entry name" value="MDN1_AAA_lid_4"/>
</dbReference>
<evidence type="ECO:0000256" key="2">
    <source>
        <dbReference type="ARBA" id="ARBA00004642"/>
    </source>
</evidence>
<evidence type="ECO:0000256" key="7">
    <source>
        <dbReference type="ARBA" id="ARBA00022840"/>
    </source>
</evidence>
<dbReference type="SMART" id="SM00382">
    <property type="entry name" value="AAA"/>
    <property type="match status" value="6"/>
</dbReference>
<evidence type="ECO:0000313" key="13">
    <source>
        <dbReference type="EMBL" id="KAH3671433.1"/>
    </source>
</evidence>
<feature type="compositionally biased region" description="Acidic residues" evidence="11">
    <location>
        <begin position="4381"/>
        <end position="4398"/>
    </location>
</feature>
<dbReference type="Pfam" id="PF17865">
    <property type="entry name" value="AAA_lid_5"/>
    <property type="match status" value="1"/>
</dbReference>
<dbReference type="OrthoDB" id="5186at2759"/>
<dbReference type="FunFam" id="3.40.50.300:FF:001368">
    <property type="entry name" value="Midasin"/>
    <property type="match status" value="1"/>
</dbReference>
<evidence type="ECO:0000256" key="6">
    <source>
        <dbReference type="ARBA" id="ARBA00022741"/>
    </source>
</evidence>
<dbReference type="InterPro" id="IPR041190">
    <property type="entry name" value="Midasin_AAA_lid_5"/>
</dbReference>
<feature type="compositionally biased region" description="Basic and acidic residues" evidence="11">
    <location>
        <begin position="4571"/>
        <end position="4598"/>
    </location>
</feature>
<dbReference type="InterPro" id="IPR012099">
    <property type="entry name" value="Midasin"/>
</dbReference>
<dbReference type="GO" id="GO:0000055">
    <property type="term" value="P:ribosomal large subunit export from nucleus"/>
    <property type="evidence" value="ECO:0007669"/>
    <property type="project" value="TreeGrafter"/>
</dbReference>
<keyword evidence="5" id="KW-0597">Phosphoprotein</keyword>
<feature type="compositionally biased region" description="Acidic residues" evidence="11">
    <location>
        <begin position="4323"/>
        <end position="4340"/>
    </location>
</feature>
<comment type="function">
    <text evidence="10">Nuclear chaperone required for maturation and nuclear export of pre-60S ribosome subunits.</text>
</comment>
<dbReference type="PANTHER" id="PTHR48103">
    <property type="entry name" value="MIDASIN-RELATED"/>
    <property type="match status" value="1"/>
</dbReference>
<dbReference type="InterPro" id="IPR003593">
    <property type="entry name" value="AAA+_ATPase"/>
</dbReference>
<dbReference type="SUPFAM" id="SSF52540">
    <property type="entry name" value="P-loop containing nucleoside triphosphate hydrolases"/>
    <property type="match status" value="6"/>
</dbReference>
<dbReference type="InterPro" id="IPR036465">
    <property type="entry name" value="vWFA_dom_sf"/>
</dbReference>
<feature type="compositionally biased region" description="Basic and acidic residues" evidence="11">
    <location>
        <begin position="4551"/>
        <end position="4563"/>
    </location>
</feature>
<dbReference type="Gene3D" id="3.40.50.300">
    <property type="entry name" value="P-loop containing nucleotide triphosphate hydrolases"/>
    <property type="match status" value="6"/>
</dbReference>
<keyword evidence="14" id="KW-1185">Reference proteome</keyword>
<dbReference type="FunFam" id="3.40.50.300:FF:001053">
    <property type="entry name" value="Midasin"/>
    <property type="match status" value="1"/>
</dbReference>
<evidence type="ECO:0000256" key="11">
    <source>
        <dbReference type="SAM" id="MobiDB-lite"/>
    </source>
</evidence>
<feature type="compositionally biased region" description="Basic and acidic residues" evidence="11">
    <location>
        <begin position="4177"/>
        <end position="4210"/>
    </location>
</feature>
<evidence type="ECO:0000256" key="1">
    <source>
        <dbReference type="ARBA" id="ARBA00004604"/>
    </source>
</evidence>
<dbReference type="InterPro" id="IPR002035">
    <property type="entry name" value="VWF_A"/>
</dbReference>
<dbReference type="InterPro" id="IPR040848">
    <property type="entry name" value="AAA_lid_7"/>
</dbReference>
<name>A0A9P8T9J9_9ASCO</name>
<dbReference type="Pfam" id="PF21108">
    <property type="entry name" value="MDN1_4th"/>
    <property type="match status" value="1"/>
</dbReference>
<feature type="compositionally biased region" description="Acidic residues" evidence="11">
    <location>
        <begin position="4266"/>
        <end position="4315"/>
    </location>
</feature>
<feature type="region of interest" description="Disordered" evidence="11">
    <location>
        <begin position="4066"/>
        <end position="4604"/>
    </location>
</feature>
<dbReference type="GO" id="GO:0000027">
    <property type="term" value="P:ribosomal large subunit assembly"/>
    <property type="evidence" value="ECO:0007669"/>
    <property type="project" value="InterPro"/>
</dbReference>
<dbReference type="GO" id="GO:0030687">
    <property type="term" value="C:preribosome, large subunit precursor"/>
    <property type="evidence" value="ECO:0007669"/>
    <property type="project" value="TreeGrafter"/>
</dbReference>
<keyword evidence="6 10" id="KW-0547">Nucleotide-binding</keyword>
<organism evidence="13 14">
    <name type="scientific">Wickerhamomyces mucosus</name>
    <dbReference type="NCBI Taxonomy" id="1378264"/>
    <lineage>
        <taxon>Eukaryota</taxon>
        <taxon>Fungi</taxon>
        <taxon>Dikarya</taxon>
        <taxon>Ascomycota</taxon>
        <taxon>Saccharomycotina</taxon>
        <taxon>Saccharomycetes</taxon>
        <taxon>Phaffomycetales</taxon>
        <taxon>Wickerhamomycetaceae</taxon>
        <taxon>Wickerhamomyces</taxon>
    </lineage>
</organism>
<feature type="compositionally biased region" description="Basic and acidic residues" evidence="11">
    <location>
        <begin position="4489"/>
        <end position="4515"/>
    </location>
</feature>
<dbReference type="EMBL" id="JAEUBF010001278">
    <property type="protein sequence ID" value="KAH3671433.1"/>
    <property type="molecule type" value="Genomic_DNA"/>
</dbReference>
<feature type="compositionally biased region" description="Basic and acidic residues" evidence="11">
    <location>
        <begin position="4370"/>
        <end position="4380"/>
    </location>
</feature>
<dbReference type="PANTHER" id="PTHR48103:SF2">
    <property type="entry name" value="MIDASIN"/>
    <property type="match status" value="1"/>
</dbReference>
<feature type="domain" description="VWFA" evidence="12">
    <location>
        <begin position="4720"/>
        <end position="4915"/>
    </location>
</feature>
<keyword evidence="7 10" id="KW-0067">ATP-binding</keyword>
<dbReference type="GO" id="GO:0016887">
    <property type="term" value="F:ATP hydrolysis activity"/>
    <property type="evidence" value="ECO:0007669"/>
    <property type="project" value="InterPro"/>
</dbReference>
<dbReference type="InterPro" id="IPR025662">
    <property type="entry name" value="Sigma_54_int_dom_ATP-bd_1"/>
</dbReference>
<dbReference type="GO" id="GO:0005524">
    <property type="term" value="F:ATP binding"/>
    <property type="evidence" value="ECO:0007669"/>
    <property type="project" value="UniProtKB-KW"/>
</dbReference>
<dbReference type="Gene3D" id="3.40.50.410">
    <property type="entry name" value="von Willebrand factor, type A domain"/>
    <property type="match status" value="1"/>
</dbReference>
<keyword evidence="9 10" id="KW-0539">Nucleus</keyword>
<dbReference type="FunFam" id="3.40.50.300:FF:000142">
    <property type="entry name" value="Midasin"/>
    <property type="match status" value="1"/>
</dbReference>
<dbReference type="Pfam" id="PF07728">
    <property type="entry name" value="AAA_5"/>
    <property type="match status" value="8"/>
</dbReference>